<evidence type="ECO:0000256" key="1">
    <source>
        <dbReference type="SAM" id="Phobius"/>
    </source>
</evidence>
<proteinExistence type="predicted"/>
<gene>
    <name evidence="2" type="ORF">G163CM_28700</name>
</gene>
<organism evidence="2 3">
    <name type="scientific">Pseudocitrobacter corydidari</name>
    <dbReference type="NCBI Taxonomy" id="2891570"/>
    <lineage>
        <taxon>Bacteria</taxon>
        <taxon>Pseudomonadati</taxon>
        <taxon>Pseudomonadota</taxon>
        <taxon>Gammaproteobacteria</taxon>
        <taxon>Enterobacterales</taxon>
        <taxon>Enterobacteriaceae</taxon>
        <taxon>Pseudocitrobacter</taxon>
    </lineage>
</organism>
<keyword evidence="1" id="KW-0812">Transmembrane</keyword>
<dbReference type="Proteomes" id="UP001199659">
    <property type="component" value="Chromosome"/>
</dbReference>
<accession>A0ABY3S946</accession>
<keyword evidence="1" id="KW-1133">Transmembrane helix</keyword>
<keyword evidence="3" id="KW-1185">Reference proteome</keyword>
<reference evidence="2 3" key="1">
    <citation type="journal article" date="2022" name="Int. J. Syst. Evol. Microbiol.">
        <title>Pseudocitrobacter corydidari sp. nov., isolated from the Asian emerald cockroach Corydidarum magnifica.</title>
        <authorList>
            <person name="Guzman J."/>
            <person name="Poehlein A."/>
            <person name="Glaeser S.P."/>
            <person name="Schwengers O."/>
            <person name="Blom J."/>
            <person name="Hollensteiner J."/>
            <person name="Kampfer P."/>
            <person name="Vilcinskas A."/>
        </authorList>
    </citation>
    <scope>NUCLEOTIDE SEQUENCE [LARGE SCALE GENOMIC DNA]</scope>
    <source>
        <strain evidence="2">G163CM</strain>
    </source>
</reference>
<evidence type="ECO:0000313" key="2">
    <source>
        <dbReference type="EMBL" id="UGS42145.1"/>
    </source>
</evidence>
<sequence>MVSDLNVEGCDLNRGCYNEKRLRRQECSEGEKKRFLYRNRLIRREKCAYLMICACISCTEITFSFASAFSAMDVAKPPFRVVS</sequence>
<name>A0ABY3S946_9ENTR</name>
<protein>
    <submittedName>
        <fullName evidence="2">Uncharacterized protein</fullName>
    </submittedName>
</protein>
<feature type="transmembrane region" description="Helical" evidence="1">
    <location>
        <begin position="47"/>
        <end position="69"/>
    </location>
</feature>
<keyword evidence="1" id="KW-0472">Membrane</keyword>
<evidence type="ECO:0000313" key="3">
    <source>
        <dbReference type="Proteomes" id="UP001199659"/>
    </source>
</evidence>
<dbReference type="EMBL" id="CP087880">
    <property type="protein sequence ID" value="UGS42145.1"/>
    <property type="molecule type" value="Genomic_DNA"/>
</dbReference>